<organism evidence="2">
    <name type="scientific">Trypanosoma congolense (strain IL3000)</name>
    <dbReference type="NCBI Taxonomy" id="1068625"/>
    <lineage>
        <taxon>Eukaryota</taxon>
        <taxon>Discoba</taxon>
        <taxon>Euglenozoa</taxon>
        <taxon>Kinetoplastea</taxon>
        <taxon>Metakinetoplastina</taxon>
        <taxon>Trypanosomatida</taxon>
        <taxon>Trypanosomatidae</taxon>
        <taxon>Trypanosoma</taxon>
        <taxon>Nannomonas</taxon>
    </lineage>
</organism>
<accession>G0V1Q1</accession>
<dbReference type="VEuPathDB" id="TriTrypDB:TcIL3000.11.10440"/>
<reference evidence="2" key="1">
    <citation type="journal article" date="2012" name="Proc. Natl. Acad. Sci. U.S.A.">
        <title>Antigenic diversity is generated by distinct evolutionary mechanisms in African trypanosome species.</title>
        <authorList>
            <person name="Jackson A.P."/>
            <person name="Berry A."/>
            <person name="Aslett M."/>
            <person name="Allison H.C."/>
            <person name="Burton P."/>
            <person name="Vavrova-Anderson J."/>
            <person name="Brown R."/>
            <person name="Browne H."/>
            <person name="Corton N."/>
            <person name="Hauser H."/>
            <person name="Gamble J."/>
            <person name="Gilderthorp R."/>
            <person name="Marcello L."/>
            <person name="McQuillan J."/>
            <person name="Otto T.D."/>
            <person name="Quail M.A."/>
            <person name="Sanders M.J."/>
            <person name="van Tonder A."/>
            <person name="Ginger M.L."/>
            <person name="Field M.C."/>
            <person name="Barry J.D."/>
            <person name="Hertz-Fowler C."/>
            <person name="Berriman M."/>
        </authorList>
    </citation>
    <scope>NUCLEOTIDE SEQUENCE</scope>
    <source>
        <strain evidence="2">IL3000</strain>
    </source>
</reference>
<feature type="region of interest" description="Disordered" evidence="1">
    <location>
        <begin position="276"/>
        <end position="314"/>
    </location>
</feature>
<evidence type="ECO:0000256" key="1">
    <source>
        <dbReference type="SAM" id="MobiDB-lite"/>
    </source>
</evidence>
<feature type="region of interest" description="Disordered" evidence="1">
    <location>
        <begin position="33"/>
        <end position="69"/>
    </location>
</feature>
<dbReference type="EMBL" id="HE575324">
    <property type="protein sequence ID" value="CCC95572.1"/>
    <property type="molecule type" value="Genomic_DNA"/>
</dbReference>
<name>G0V1Q1_TRYCI</name>
<dbReference type="AlphaFoldDB" id="G0V1Q1"/>
<feature type="compositionally biased region" description="Low complexity" evidence="1">
    <location>
        <begin position="33"/>
        <end position="45"/>
    </location>
</feature>
<evidence type="ECO:0000313" key="2">
    <source>
        <dbReference type="EMBL" id="CCC95572.1"/>
    </source>
</evidence>
<feature type="region of interest" description="Disordered" evidence="1">
    <location>
        <begin position="220"/>
        <end position="247"/>
    </location>
</feature>
<proteinExistence type="predicted"/>
<feature type="compositionally biased region" description="Polar residues" evidence="1">
    <location>
        <begin position="225"/>
        <end position="235"/>
    </location>
</feature>
<protein>
    <submittedName>
        <fullName evidence="2">Uncharacterized protein TCIL3000_11_10440</fullName>
    </submittedName>
</protein>
<gene>
    <name evidence="2" type="ORF">TCIL3000_11_10440</name>
</gene>
<feature type="compositionally biased region" description="Basic residues" evidence="1">
    <location>
        <begin position="293"/>
        <end position="307"/>
    </location>
</feature>
<sequence>MDPFLSTGTDWEKVQQILKENKELREANAALRLAAQSSPSSNNPSTKGVVAAVSNPNREKTDDGSSTAKKLKEELQRRKEEVENLTIENQRVKKEYKHLKSVFESFVVDVCERQEAYKVVFARAADEIEKYRKECEDLQRQLEERSSTTTLPAVVQQASKAALTPAVAGMDLHSVHNLLGQIRTSLSELECHLDYRGDCDQQSATLVSNKVIESQHGVVTDSHGMGQQQDTQQPSRAAGRPGQTDQDYVPQQVVERAEAAPGPSRRPVVPVQGAGALRSTLPQAAPSIVSEAKKRKRERPGKAHAVKRPATENAAQSAATLLFKGLTRKADPPKRSEVRFGSEPIADYLNLLKKTDLGKVDILRRELMNFCGSDVGVLADYIVEHFLRKAVLSPPVITLWNEVEQTMHLNSSVFATFTRKVVRKLVRFLGQDTTTGSEGVLNYGPQLQCLSLVLRMACVVQLRDTAGGGDVLFVAFYESTISALRSWRLCSTAAGQRLVLKMWMITARHLYGFVEDFHMVTRYHANSERLLEALTLPKFLTRYAVQAVMSHCYFVPSQSSTGSVPDDLEHWISFCDAMDWSSSELPYDRLGVAAVTILSSSTDERRRDEALLTLRLLVLHKGFGFLQSLTEQLRMSRGDVDVDAAFAELFSLAVIDLQLEDPLDEEWGRAMSFFMDYLSSSSVEQVKSAEEMLASCKEAHLLVLRAVLQLCGGAGALAEERVGQALNALRWVKALYVVLSRPARDVTSAPSHLISLVKANPFHRTLLGNELLNLCKQDF</sequence>